<keyword evidence="3" id="KW-1185">Reference proteome</keyword>
<dbReference type="EMBL" id="JAAVMX010000001">
    <property type="protein sequence ID" value="KAF4512686.1"/>
    <property type="molecule type" value="Genomic_DNA"/>
</dbReference>
<organism evidence="2 3">
    <name type="scientific">Ophiocordyceps sinensis</name>
    <dbReference type="NCBI Taxonomy" id="72228"/>
    <lineage>
        <taxon>Eukaryota</taxon>
        <taxon>Fungi</taxon>
        <taxon>Dikarya</taxon>
        <taxon>Ascomycota</taxon>
        <taxon>Pezizomycotina</taxon>
        <taxon>Sordariomycetes</taxon>
        <taxon>Hypocreomycetidae</taxon>
        <taxon>Hypocreales</taxon>
        <taxon>Ophiocordycipitaceae</taxon>
        <taxon>Ophiocordyceps</taxon>
    </lineage>
</organism>
<sequence length="230" mass="24228">MERVIGNEYCCAISPPSAPDFCLHIALFYCRCDRAGQPIRSSAVALASPPPTPPPAAARHAAAAAAHAGLLPRAAADAGAAHGPVRRVPPHLRGRRQYRRRQRPWPRPPQPPLHRLFVETGLAGPVRGLYLDVTGSPETGMRYSEMPGDDPERAAAAAVAVATSPPPSAFSSSTASPAITTTPSSSAPSSPAGANLAPRALQTKTFIGTIAAEDFDRFREICRHIQPPPC</sequence>
<feature type="region of interest" description="Disordered" evidence="1">
    <location>
        <begin position="164"/>
        <end position="195"/>
    </location>
</feature>
<dbReference type="Proteomes" id="UP000557566">
    <property type="component" value="Unassembled WGS sequence"/>
</dbReference>
<evidence type="ECO:0000313" key="3">
    <source>
        <dbReference type="Proteomes" id="UP000557566"/>
    </source>
</evidence>
<accession>A0A8H4PYD9</accession>
<evidence type="ECO:0000313" key="2">
    <source>
        <dbReference type="EMBL" id="KAF4512686.1"/>
    </source>
</evidence>
<name>A0A8H4PYD9_9HYPO</name>
<feature type="compositionally biased region" description="Low complexity" evidence="1">
    <location>
        <begin position="164"/>
        <end position="192"/>
    </location>
</feature>
<dbReference type="OrthoDB" id="4925605at2759"/>
<feature type="region of interest" description="Disordered" evidence="1">
    <location>
        <begin position="76"/>
        <end position="114"/>
    </location>
</feature>
<evidence type="ECO:0000256" key="1">
    <source>
        <dbReference type="SAM" id="MobiDB-lite"/>
    </source>
</evidence>
<feature type="compositionally biased region" description="Basic residues" evidence="1">
    <location>
        <begin position="84"/>
        <end position="104"/>
    </location>
</feature>
<gene>
    <name evidence="2" type="ORF">G6O67_000035</name>
</gene>
<protein>
    <submittedName>
        <fullName evidence="2">Uncharacterized protein</fullName>
    </submittedName>
</protein>
<dbReference type="AlphaFoldDB" id="A0A8H4PYD9"/>
<reference evidence="2 3" key="1">
    <citation type="journal article" date="2020" name="Genome Biol. Evol.">
        <title>A new high-quality draft genome assembly of the Chinese cordyceps Ophiocordyceps sinensis.</title>
        <authorList>
            <person name="Shu R."/>
            <person name="Zhang J."/>
            <person name="Meng Q."/>
            <person name="Zhang H."/>
            <person name="Zhou G."/>
            <person name="Li M."/>
            <person name="Wu P."/>
            <person name="Zhao Y."/>
            <person name="Chen C."/>
            <person name="Qin Q."/>
        </authorList>
    </citation>
    <scope>NUCLEOTIDE SEQUENCE [LARGE SCALE GENOMIC DNA]</scope>
    <source>
        <strain evidence="2 3">IOZ07</strain>
    </source>
</reference>
<comment type="caution">
    <text evidence="2">The sequence shown here is derived from an EMBL/GenBank/DDBJ whole genome shotgun (WGS) entry which is preliminary data.</text>
</comment>
<proteinExistence type="predicted"/>